<dbReference type="SUPFAM" id="SSF49303">
    <property type="entry name" value="beta-Galactosidase/glucuronidase domain"/>
    <property type="match status" value="1"/>
</dbReference>
<dbReference type="Proteomes" id="UP000293865">
    <property type="component" value="Unassembled WGS sequence"/>
</dbReference>
<dbReference type="Pfam" id="PF02836">
    <property type="entry name" value="Glyco_hydro_2_C"/>
    <property type="match status" value="1"/>
</dbReference>
<evidence type="ECO:0000256" key="1">
    <source>
        <dbReference type="ARBA" id="ARBA00007401"/>
    </source>
</evidence>
<dbReference type="EMBL" id="SDPN01000012">
    <property type="protein sequence ID" value="RXZ71204.1"/>
    <property type="molecule type" value="Genomic_DNA"/>
</dbReference>
<comment type="similarity">
    <text evidence="1">Belongs to the glycosyl hydrolase 2 family.</text>
</comment>
<feature type="domain" description="DUF4982" evidence="7">
    <location>
        <begin position="633"/>
        <end position="691"/>
    </location>
</feature>
<dbReference type="SUPFAM" id="SSF49785">
    <property type="entry name" value="Galactose-binding domain-like"/>
    <property type="match status" value="1"/>
</dbReference>
<evidence type="ECO:0000259" key="5">
    <source>
        <dbReference type="Pfam" id="PF02836"/>
    </source>
</evidence>
<dbReference type="Pfam" id="PF00703">
    <property type="entry name" value="Glyco_hydro_2"/>
    <property type="match status" value="1"/>
</dbReference>
<evidence type="ECO:0000259" key="8">
    <source>
        <dbReference type="Pfam" id="PF18565"/>
    </source>
</evidence>
<comment type="caution">
    <text evidence="9">The sequence shown here is derived from an EMBL/GenBank/DDBJ whole genome shotgun (WGS) entry which is preliminary data.</text>
</comment>
<dbReference type="Gene3D" id="3.20.20.80">
    <property type="entry name" value="Glycosidases"/>
    <property type="match status" value="1"/>
</dbReference>
<feature type="domain" description="Glycoside hydrolase family 2 catalytic" evidence="5">
    <location>
        <begin position="276"/>
        <end position="424"/>
    </location>
</feature>
<dbReference type="GO" id="GO:0004553">
    <property type="term" value="F:hydrolase activity, hydrolyzing O-glycosyl compounds"/>
    <property type="evidence" value="ECO:0007669"/>
    <property type="project" value="InterPro"/>
</dbReference>
<dbReference type="Gene3D" id="2.60.40.10">
    <property type="entry name" value="Immunoglobulins"/>
    <property type="match status" value="3"/>
</dbReference>
<dbReference type="SUPFAM" id="SSF49373">
    <property type="entry name" value="Invasin/intimin cell-adhesion fragments"/>
    <property type="match status" value="1"/>
</dbReference>
<evidence type="ECO:0000256" key="3">
    <source>
        <dbReference type="ARBA" id="ARBA00023295"/>
    </source>
</evidence>
<dbReference type="OrthoDB" id="9762066at2"/>
<dbReference type="GO" id="GO:0005975">
    <property type="term" value="P:carbohydrate metabolic process"/>
    <property type="evidence" value="ECO:0007669"/>
    <property type="project" value="InterPro"/>
</dbReference>
<keyword evidence="2" id="KW-0378">Hydrolase</keyword>
<evidence type="ECO:0000313" key="10">
    <source>
        <dbReference type="Proteomes" id="UP000293865"/>
    </source>
</evidence>
<dbReference type="InterPro" id="IPR008979">
    <property type="entry name" value="Galactose-bd-like_sf"/>
</dbReference>
<feature type="domain" description="Glycosyl hydrolases family 2 sugar binding" evidence="6">
    <location>
        <begin position="62"/>
        <end position="149"/>
    </location>
</feature>
<dbReference type="InterPro" id="IPR006103">
    <property type="entry name" value="Glyco_hydro_2_cat"/>
</dbReference>
<name>A0A4Q2KZP6_9MICO</name>
<accession>A0A4Q2KZP6</accession>
<dbReference type="InterPro" id="IPR032311">
    <property type="entry name" value="DUF4982"/>
</dbReference>
<dbReference type="InterPro" id="IPR013783">
    <property type="entry name" value="Ig-like_fold"/>
</dbReference>
<dbReference type="PANTHER" id="PTHR42732">
    <property type="entry name" value="BETA-GALACTOSIDASE"/>
    <property type="match status" value="1"/>
</dbReference>
<dbReference type="PRINTS" id="PR00132">
    <property type="entry name" value="GLHYDRLASE2"/>
</dbReference>
<evidence type="ECO:0000256" key="2">
    <source>
        <dbReference type="ARBA" id="ARBA00022801"/>
    </source>
</evidence>
<evidence type="ECO:0000259" key="6">
    <source>
        <dbReference type="Pfam" id="PF02837"/>
    </source>
</evidence>
<proteinExistence type="inferred from homology"/>
<evidence type="ECO:0000259" key="7">
    <source>
        <dbReference type="Pfam" id="PF16355"/>
    </source>
</evidence>
<dbReference type="RefSeq" id="WP_129520435.1">
    <property type="nucleotide sequence ID" value="NZ_SDPN01000012.1"/>
</dbReference>
<sequence>MTRSSFNTGWRVRPKMSPFAALQGGGDEGTSVTLPHDALVTLPRSAEAAGTGHTGFFPDGAFEYVKTLDVPEAWRGKRVSVEFQGVYRDAMVYVNGTFAGQRPNGYTPFRVALDPFLRYGEPNTIRVDARAHEDSRWYSGAGIYRDVVLEVTDFVHIEYPGVRIATPDIDEERAVVVVVTPVTNESTATTTVRVRTELRGPGGTVVATDAAPVTLRAGGSAVVRQRLYLPAPTLWSVDTPHLYTAGSVLDAADRVLDGATTTFGIRSLRVDPTHGLRINGETVKLRGACIHHDNGPLGAAAIGRAEERRVELLKKAGFNAIRSAHNPISPAMLDACDRLGMLVMDETADVWTEAKTPFDYSLAFPEWWERDIEALVAKDFNHPSVIFYSIGNEIFETGDALGSEWGRTLAEKVRSLDDTRLVTNGINPFVSLLSDVANMAREHATSADAGADGGVNAMMNLAGFMDQLTASAMATERTEASFSMLDVAGLNYGDARYELDREQFPNRVIVGSETFPPRIANNWRLVLDNPHVLGDFTWTGWDYLGEVGIGRTQYANAAPEFQAPYPWISARVGDLDITGQRRPISYYREIVFGLRTEPYVAVLRPENYGRPVLPGQWAWSDAIASWSWDVETGTPITVEVYSDGDEVELLLNGRTVRRATPGVSRPFVTEFDIPYEVGELEAIAYRDGAELGRVSLQSAHGPVQLSVVADRTEIRADDSDLSFIAIELRDANGNLASDRDVLVRVAIDGVAVLQALGSARPDTEESFHTGEHTTYDGRALAVVRPTGIGPITISVSADGFESVTTVLEAAPAADAVVSAIA</sequence>
<dbReference type="InterPro" id="IPR040605">
    <property type="entry name" value="Glyco_hydro2_dom5"/>
</dbReference>
<dbReference type="InterPro" id="IPR006101">
    <property type="entry name" value="Glyco_hydro_2"/>
</dbReference>
<dbReference type="InterPro" id="IPR017853">
    <property type="entry name" value="GH"/>
</dbReference>
<evidence type="ECO:0000259" key="4">
    <source>
        <dbReference type="Pfam" id="PF00703"/>
    </source>
</evidence>
<feature type="domain" description="Glycoside hydrolase family 2 immunoglobulin-like beta-sandwich" evidence="4">
    <location>
        <begin position="162"/>
        <end position="266"/>
    </location>
</feature>
<reference evidence="9 10" key="1">
    <citation type="submission" date="2019-01" db="EMBL/GenBank/DDBJ databases">
        <title>Agromyces.</title>
        <authorList>
            <person name="Li J."/>
        </authorList>
    </citation>
    <scope>NUCLEOTIDE SEQUENCE [LARGE SCALE GENOMIC DNA]</scope>
    <source>
        <strain evidence="9 10">DSM 15934</strain>
    </source>
</reference>
<keyword evidence="10" id="KW-1185">Reference proteome</keyword>
<dbReference type="Pfam" id="PF16355">
    <property type="entry name" value="DUF4982"/>
    <property type="match status" value="1"/>
</dbReference>
<dbReference type="Pfam" id="PF18565">
    <property type="entry name" value="Glyco_hydro2_C5"/>
    <property type="match status" value="1"/>
</dbReference>
<dbReference type="PANTHER" id="PTHR42732:SF1">
    <property type="entry name" value="BETA-MANNOSIDASE"/>
    <property type="match status" value="1"/>
</dbReference>
<feature type="domain" description="Glycoside hydrolase family 2" evidence="8">
    <location>
        <begin position="705"/>
        <end position="804"/>
    </location>
</feature>
<dbReference type="SUPFAM" id="SSF51445">
    <property type="entry name" value="(Trans)glycosidases"/>
    <property type="match status" value="1"/>
</dbReference>
<dbReference type="Pfam" id="PF02837">
    <property type="entry name" value="Glyco_hydro_2_N"/>
    <property type="match status" value="1"/>
</dbReference>
<protein>
    <submittedName>
        <fullName evidence="9">DUF4982 domain-containing protein</fullName>
    </submittedName>
</protein>
<evidence type="ECO:0000313" key="9">
    <source>
        <dbReference type="EMBL" id="RXZ71204.1"/>
    </source>
</evidence>
<gene>
    <name evidence="9" type="ORF">ESP51_08280</name>
</gene>
<keyword evidence="3" id="KW-0326">Glycosidase</keyword>
<dbReference type="InterPro" id="IPR006102">
    <property type="entry name" value="Ig-like_GH2"/>
</dbReference>
<dbReference type="InterPro" id="IPR006104">
    <property type="entry name" value="Glyco_hydro_2_N"/>
</dbReference>
<organism evidence="9 10">
    <name type="scientific">Agromyces albus</name>
    <dbReference type="NCBI Taxonomy" id="205332"/>
    <lineage>
        <taxon>Bacteria</taxon>
        <taxon>Bacillati</taxon>
        <taxon>Actinomycetota</taxon>
        <taxon>Actinomycetes</taxon>
        <taxon>Micrococcales</taxon>
        <taxon>Microbacteriaceae</taxon>
        <taxon>Agromyces</taxon>
    </lineage>
</organism>
<dbReference type="InterPro" id="IPR008964">
    <property type="entry name" value="Invasin/intimin_cell_adhesion"/>
</dbReference>
<dbReference type="AlphaFoldDB" id="A0A4Q2KZP6"/>
<dbReference type="InterPro" id="IPR036156">
    <property type="entry name" value="Beta-gal/glucu_dom_sf"/>
</dbReference>
<dbReference type="Gene3D" id="2.60.120.260">
    <property type="entry name" value="Galactose-binding domain-like"/>
    <property type="match status" value="1"/>
</dbReference>
<dbReference type="InterPro" id="IPR051913">
    <property type="entry name" value="GH2_Domain-Containing"/>
</dbReference>